<dbReference type="SMART" id="SM00225">
    <property type="entry name" value="BTB"/>
    <property type="match status" value="1"/>
</dbReference>
<dbReference type="Proteomes" id="UP000789706">
    <property type="component" value="Unassembled WGS sequence"/>
</dbReference>
<dbReference type="Pfam" id="PF00651">
    <property type="entry name" value="BTB"/>
    <property type="match status" value="1"/>
</dbReference>
<dbReference type="Gene3D" id="3.30.710.10">
    <property type="entry name" value="Potassium Channel Kv1.1, Chain A"/>
    <property type="match status" value="1"/>
</dbReference>
<sequence>MNYRRVTFLELKLTNADKFNRIIHSPPFIKETLYDQYWHLTIRPDCESTCFVFIEPLEDGRKNIFDSADFFKKLGTVFHIFVKNSEGKDIKPIQNFSALFQKFKKSSLRGTIIITVEMTCEYQMDHKFEMNRDSQKRNEFVECHSTSRDSIINNKYVEHEYYEYDENEYEEYDENEYEEYEENDEEYEMIYKNEMNHKNEMKYKSEMDCKSEIDYKIEMNDKNEMKNILEYIEPLSKDITITQQLSNPERVDAILGPILDVKFNVKGHSLFVNSKVLSKISPYWKKCFDNQQSNKDSERHYNCYEEYNIEDFEYNSVLHMIQVAYTNDSSIGVQPEKKSDTWDLIILADKYQIRGLRSLEPKGLLNDIDIENSAELYFGYSWRLPSLKNKLEKFIVANFQKIIKTEAYNNILKNHEKYPKFLDMYGEILVALYR</sequence>
<dbReference type="EMBL" id="CAJVPK010000034">
    <property type="protein sequence ID" value="CAG8435945.1"/>
    <property type="molecule type" value="Genomic_DNA"/>
</dbReference>
<dbReference type="PROSITE" id="PS50097">
    <property type="entry name" value="BTB"/>
    <property type="match status" value="1"/>
</dbReference>
<evidence type="ECO:0000259" key="1">
    <source>
        <dbReference type="PROSITE" id="PS50097"/>
    </source>
</evidence>
<reference evidence="2" key="1">
    <citation type="submission" date="2021-06" db="EMBL/GenBank/DDBJ databases">
        <authorList>
            <person name="Kallberg Y."/>
            <person name="Tangrot J."/>
            <person name="Rosling A."/>
        </authorList>
    </citation>
    <scope>NUCLEOTIDE SEQUENCE</scope>
    <source>
        <strain evidence="2">AZ414A</strain>
    </source>
</reference>
<dbReference type="AlphaFoldDB" id="A0A9N8UY02"/>
<evidence type="ECO:0000313" key="2">
    <source>
        <dbReference type="EMBL" id="CAG8435945.1"/>
    </source>
</evidence>
<accession>A0A9N8UY02</accession>
<dbReference type="PANTHER" id="PTHR24413">
    <property type="entry name" value="SPECKLE-TYPE POZ PROTEIN"/>
    <property type="match status" value="1"/>
</dbReference>
<dbReference type="InterPro" id="IPR000210">
    <property type="entry name" value="BTB/POZ_dom"/>
</dbReference>
<gene>
    <name evidence="2" type="ORF">DEBURN_LOCUS948</name>
</gene>
<organism evidence="2 3">
    <name type="scientific">Diversispora eburnea</name>
    <dbReference type="NCBI Taxonomy" id="1213867"/>
    <lineage>
        <taxon>Eukaryota</taxon>
        <taxon>Fungi</taxon>
        <taxon>Fungi incertae sedis</taxon>
        <taxon>Mucoromycota</taxon>
        <taxon>Glomeromycotina</taxon>
        <taxon>Glomeromycetes</taxon>
        <taxon>Diversisporales</taxon>
        <taxon>Diversisporaceae</taxon>
        <taxon>Diversispora</taxon>
    </lineage>
</organism>
<proteinExistence type="predicted"/>
<dbReference type="OrthoDB" id="6359816at2759"/>
<dbReference type="SUPFAM" id="SSF54695">
    <property type="entry name" value="POZ domain"/>
    <property type="match status" value="1"/>
</dbReference>
<name>A0A9N8UY02_9GLOM</name>
<evidence type="ECO:0000313" key="3">
    <source>
        <dbReference type="Proteomes" id="UP000789706"/>
    </source>
</evidence>
<dbReference type="CDD" id="cd18186">
    <property type="entry name" value="BTB_POZ_ZBTB_KLHL-like"/>
    <property type="match status" value="1"/>
</dbReference>
<dbReference type="InterPro" id="IPR011333">
    <property type="entry name" value="SKP1/BTB/POZ_sf"/>
</dbReference>
<protein>
    <submittedName>
        <fullName evidence="2">6901_t:CDS:1</fullName>
    </submittedName>
</protein>
<feature type="domain" description="BTB" evidence="1">
    <location>
        <begin position="259"/>
        <end position="333"/>
    </location>
</feature>
<comment type="caution">
    <text evidence="2">The sequence shown here is derived from an EMBL/GenBank/DDBJ whole genome shotgun (WGS) entry which is preliminary data.</text>
</comment>
<keyword evidence="3" id="KW-1185">Reference proteome</keyword>